<keyword evidence="7 14" id="KW-0851">Voltage-gated channel</keyword>
<evidence type="ECO:0000256" key="3">
    <source>
        <dbReference type="ARBA" id="ARBA00022448"/>
    </source>
</evidence>
<reference evidence="18" key="1">
    <citation type="submission" date="2018-01" db="EMBL/GenBank/DDBJ databases">
        <authorList>
            <person name="Mao J.F."/>
        </authorList>
    </citation>
    <scope>NUCLEOTIDE SEQUENCE</scope>
    <source>
        <strain evidence="18">Huo1</strain>
        <tissue evidence="18">Leaf</tissue>
    </source>
</reference>
<dbReference type="InterPro" id="IPR000595">
    <property type="entry name" value="cNMP-bd_dom"/>
</dbReference>
<keyword evidence="9 14" id="KW-1133">Transmembrane helix</keyword>
<keyword evidence="11 14" id="KW-0472">Membrane</keyword>
<dbReference type="InterPro" id="IPR003938">
    <property type="entry name" value="K_chnl_volt-dep_EAG/ELK/ERG"/>
</dbReference>
<feature type="repeat" description="ANK" evidence="13">
    <location>
        <begin position="583"/>
        <end position="615"/>
    </location>
</feature>
<dbReference type="PANTHER" id="PTHR45743">
    <property type="entry name" value="POTASSIUM CHANNEL AKT1"/>
    <property type="match status" value="1"/>
</dbReference>
<evidence type="ECO:0000256" key="15">
    <source>
        <dbReference type="SAM" id="MobiDB-lite"/>
    </source>
</evidence>
<keyword evidence="5 14" id="KW-0812">Transmembrane</keyword>
<dbReference type="SUPFAM" id="SSF48403">
    <property type="entry name" value="Ankyrin repeat"/>
    <property type="match status" value="1"/>
</dbReference>
<keyword evidence="10 14" id="KW-0406">Ion transport</keyword>
<dbReference type="PRINTS" id="PR01463">
    <property type="entry name" value="EAGCHANLFMLY"/>
</dbReference>
<dbReference type="AlphaFoldDB" id="A0A8X8W4Y8"/>
<name>A0A8X8W4Y8_SALSN</name>
<evidence type="ECO:0000256" key="4">
    <source>
        <dbReference type="ARBA" id="ARBA00022538"/>
    </source>
</evidence>
<comment type="subunit">
    <text evidence="14">The potassium channel is composed of a homo- or heterotetrameric complex of pore-forming subunits.</text>
</comment>
<dbReference type="FunFam" id="2.60.120.10:FF:000074">
    <property type="entry name" value="Potassium channel KAT2"/>
    <property type="match status" value="1"/>
</dbReference>
<keyword evidence="19" id="KW-1185">Reference proteome</keyword>
<keyword evidence="12 14" id="KW-0407">Ion channel</keyword>
<evidence type="ECO:0000313" key="19">
    <source>
        <dbReference type="Proteomes" id="UP000298416"/>
    </source>
</evidence>
<keyword evidence="4 14" id="KW-0633">Potassium transport</keyword>
<feature type="repeat" description="ANK" evidence="13">
    <location>
        <begin position="680"/>
        <end position="712"/>
    </location>
</feature>
<comment type="similarity">
    <text evidence="2 14">Belongs to the potassium channel family. Plant (TC 1.A.1.4) subfamily.</text>
</comment>
<dbReference type="Pfam" id="PF00027">
    <property type="entry name" value="cNMP_binding"/>
    <property type="match status" value="1"/>
</dbReference>
<dbReference type="InterPro" id="IPR002110">
    <property type="entry name" value="Ankyrin_rpt"/>
</dbReference>
<dbReference type="Pfam" id="PF12796">
    <property type="entry name" value="Ank_2"/>
    <property type="match status" value="2"/>
</dbReference>
<comment type="domain">
    <text evidence="14">The segment S4 is probably the voltage-sensor and is characterized by a series of positively charged amino acids. The pore-forming region H5 is enclosed by the transmembrane segments S5 and S6 in the Shaker-type (1P/6TM) and contains the GYGD signature motif which seems to be involved in potassium selectivity.</text>
</comment>
<dbReference type="PROSITE" id="PS50297">
    <property type="entry name" value="ANK_REP_REGION"/>
    <property type="match status" value="2"/>
</dbReference>
<evidence type="ECO:0000259" key="17">
    <source>
        <dbReference type="PROSITE" id="PS51490"/>
    </source>
</evidence>
<feature type="transmembrane region" description="Helical" evidence="14">
    <location>
        <begin position="274"/>
        <end position="299"/>
    </location>
</feature>
<dbReference type="InterPro" id="IPR005821">
    <property type="entry name" value="Ion_trans_dom"/>
</dbReference>
<feature type="compositionally biased region" description="Basic and acidic residues" evidence="15">
    <location>
        <begin position="756"/>
        <end position="769"/>
    </location>
</feature>
<comment type="caution">
    <text evidence="18">The sequence shown here is derived from an EMBL/GenBank/DDBJ whole genome shotgun (WGS) entry which is preliminary data.</text>
</comment>
<dbReference type="SMART" id="SM00100">
    <property type="entry name" value="cNMP"/>
    <property type="match status" value="1"/>
</dbReference>
<dbReference type="PROSITE" id="PS50042">
    <property type="entry name" value="CNMP_BINDING_3"/>
    <property type="match status" value="1"/>
</dbReference>
<dbReference type="FunFam" id="1.10.287.70:FF:000123">
    <property type="entry name" value="Potassium channel KAT3"/>
    <property type="match status" value="1"/>
</dbReference>
<comment type="subcellular location">
    <subcellularLocation>
        <location evidence="1 14">Membrane</location>
        <topology evidence="1 14">Multi-pass membrane protein</topology>
    </subcellularLocation>
</comment>
<dbReference type="PROSITE" id="PS50088">
    <property type="entry name" value="ANK_REPEAT"/>
    <property type="match status" value="2"/>
</dbReference>
<dbReference type="Pfam" id="PF00520">
    <property type="entry name" value="Ion_trans"/>
    <property type="match status" value="1"/>
</dbReference>
<feature type="region of interest" description="Disordered" evidence="15">
    <location>
        <begin position="737"/>
        <end position="773"/>
    </location>
</feature>
<dbReference type="Proteomes" id="UP000298416">
    <property type="component" value="Unassembled WGS sequence"/>
</dbReference>
<evidence type="ECO:0000256" key="1">
    <source>
        <dbReference type="ARBA" id="ARBA00004141"/>
    </source>
</evidence>
<dbReference type="EMBL" id="PNBA02000021">
    <property type="protein sequence ID" value="KAG6387934.1"/>
    <property type="molecule type" value="Genomic_DNA"/>
</dbReference>
<evidence type="ECO:0000256" key="9">
    <source>
        <dbReference type="ARBA" id="ARBA00022989"/>
    </source>
</evidence>
<dbReference type="PROSITE" id="PS51490">
    <property type="entry name" value="KHA"/>
    <property type="match status" value="1"/>
</dbReference>
<evidence type="ECO:0000256" key="11">
    <source>
        <dbReference type="ARBA" id="ARBA00023136"/>
    </source>
</evidence>
<dbReference type="InterPro" id="IPR036770">
    <property type="entry name" value="Ankyrin_rpt-contain_sf"/>
</dbReference>
<dbReference type="GO" id="GO:0034702">
    <property type="term" value="C:monoatomic ion channel complex"/>
    <property type="evidence" value="ECO:0007669"/>
    <property type="project" value="UniProtKB-KW"/>
</dbReference>
<feature type="transmembrane region" description="Helical" evidence="14">
    <location>
        <begin position="243"/>
        <end position="262"/>
    </location>
</feature>
<dbReference type="Gene3D" id="2.60.120.10">
    <property type="entry name" value="Jelly Rolls"/>
    <property type="match status" value="1"/>
</dbReference>
<dbReference type="SUPFAM" id="SSF51206">
    <property type="entry name" value="cAMP-binding domain-like"/>
    <property type="match status" value="1"/>
</dbReference>
<comment type="function">
    <text evidence="14">Potassium channel.</text>
</comment>
<evidence type="ECO:0000256" key="13">
    <source>
        <dbReference type="PROSITE-ProRule" id="PRU00023"/>
    </source>
</evidence>
<reference evidence="18" key="2">
    <citation type="submission" date="2020-08" db="EMBL/GenBank/DDBJ databases">
        <title>Plant Genome Project.</title>
        <authorList>
            <person name="Zhang R.-G."/>
        </authorList>
    </citation>
    <scope>NUCLEOTIDE SEQUENCE</scope>
    <source>
        <strain evidence="18">Huo1</strain>
        <tissue evidence="18">Leaf</tissue>
    </source>
</reference>
<feature type="domain" description="Cyclic nucleotide-binding" evidence="16">
    <location>
        <begin position="416"/>
        <end position="524"/>
    </location>
</feature>
<evidence type="ECO:0000313" key="18">
    <source>
        <dbReference type="EMBL" id="KAG6387934.1"/>
    </source>
</evidence>
<protein>
    <recommendedName>
        <fullName evidence="14">Potassium channel</fullName>
    </recommendedName>
</protein>
<evidence type="ECO:0000256" key="12">
    <source>
        <dbReference type="ARBA" id="ARBA00023303"/>
    </source>
</evidence>
<dbReference type="InterPro" id="IPR021789">
    <property type="entry name" value="KHA_dom"/>
</dbReference>
<gene>
    <name evidence="18" type="ORF">SASPL_153129</name>
</gene>
<keyword evidence="8 14" id="KW-0630">Potassium</keyword>
<accession>A0A8X8W4Y8</accession>
<dbReference type="SUPFAM" id="SSF81324">
    <property type="entry name" value="Voltage-gated potassium channels"/>
    <property type="match status" value="1"/>
</dbReference>
<sequence>MVEGEGSMTVKPVDVVVQRSASEGEESDQRYPVDILPPLGASSPPSQDLGDFVISPFDRRYRSWEVLLVVLVFYTAWVSPFEFGFLSGPTWPLNITDNVVNSFFLVDIVMSFFVAYLDKSTYNLVIDHKQIALKYAKTGLLFDVISSMPYELIHKIMHNVNAYGYFNMLRLWRIRRVSSMFERMEKDTNINYTVVRTVKLTCGTLFSIHVAACGFYSLATRNKDPLGTWIGAIEQDFQKFSLFHKYVISMYLSTVTVATLGYGDYHAVTRGEMIYTIIFVLYILGLTSYIIGNFTNLIVESTNKTRKFVSLYMAICDFLEFKMHVLHDIYTFRDIILKPLIANILQRETINAASSFGKRNNIPEHMQDLMIAHLSLKYRIDAEGVQQQETIDSLPKAIRSKISQFLFYSLVDTVYLFEGVSNDLLFQLVSIMKPEYFPNGEDIILQNETPTDMYILVNGAAVVGVMKTGDVCGEVGLLCYRPQVFTVRTKRLSQLLRLNRTALMNVLQNNVGDATIIMNNLLEHLKGHQDPAMQEILTHTEQILAKGRFDMPLSLCFAADRGDALLLIQMLRKGMDPDELDSNGRRALNLAASKGFLECVLLLLDFGADPNSKDSEGNVPLWDAMLGKHDDVIKALSDNGATLPDEDIGYFACSASEQNNTYLLQALVNFGGDISQPDSHGNTALHLAINRQHVEICKFLVENGADTEKPDADGWTPRALANYLHNEEIKALLQTNSHHAEHKSDPPQQPAQKRVGTRERRPYSGDVKTRRGQTHLSSSLAGIITAVQRQSGCLSNLGTPQRCARVTLSCPEKGDTSGKLVLLPGSIAELVEVGCQKFDFRATKVATKDGYLVEDMAAVRDGDHLVLAGGEEKATIEL</sequence>
<dbReference type="Gene3D" id="1.25.40.20">
    <property type="entry name" value="Ankyrin repeat-containing domain"/>
    <property type="match status" value="1"/>
</dbReference>
<keyword evidence="3 14" id="KW-0813">Transport</keyword>
<evidence type="ECO:0000256" key="7">
    <source>
        <dbReference type="ARBA" id="ARBA00022882"/>
    </source>
</evidence>
<dbReference type="SMART" id="SM00248">
    <property type="entry name" value="ANK"/>
    <property type="match status" value="4"/>
</dbReference>
<dbReference type="GO" id="GO:0005249">
    <property type="term" value="F:voltage-gated potassium channel activity"/>
    <property type="evidence" value="ECO:0007669"/>
    <property type="project" value="UniProtKB-UniRule"/>
</dbReference>
<dbReference type="PANTHER" id="PTHR45743:SF2">
    <property type="entry name" value="POTASSIUM CHANNEL AKT1"/>
    <property type="match status" value="1"/>
</dbReference>
<dbReference type="Pfam" id="PF11834">
    <property type="entry name" value="KHA"/>
    <property type="match status" value="1"/>
</dbReference>
<evidence type="ECO:0000259" key="16">
    <source>
        <dbReference type="PROSITE" id="PS50042"/>
    </source>
</evidence>
<evidence type="ECO:0000256" key="14">
    <source>
        <dbReference type="RuleBase" id="RU369015"/>
    </source>
</evidence>
<dbReference type="InterPro" id="IPR018490">
    <property type="entry name" value="cNMP-bd_dom_sf"/>
</dbReference>
<proteinExistence type="inferred from homology"/>
<organism evidence="18">
    <name type="scientific">Salvia splendens</name>
    <name type="common">Scarlet sage</name>
    <dbReference type="NCBI Taxonomy" id="180675"/>
    <lineage>
        <taxon>Eukaryota</taxon>
        <taxon>Viridiplantae</taxon>
        <taxon>Streptophyta</taxon>
        <taxon>Embryophyta</taxon>
        <taxon>Tracheophyta</taxon>
        <taxon>Spermatophyta</taxon>
        <taxon>Magnoliopsida</taxon>
        <taxon>eudicotyledons</taxon>
        <taxon>Gunneridae</taxon>
        <taxon>Pentapetalae</taxon>
        <taxon>asterids</taxon>
        <taxon>lamiids</taxon>
        <taxon>Lamiales</taxon>
        <taxon>Lamiaceae</taxon>
        <taxon>Nepetoideae</taxon>
        <taxon>Mentheae</taxon>
        <taxon>Salviinae</taxon>
        <taxon>Salvia</taxon>
        <taxon>Salvia subgen. Calosphace</taxon>
        <taxon>core Calosphace</taxon>
    </lineage>
</organism>
<feature type="transmembrane region" description="Helical" evidence="14">
    <location>
        <begin position="66"/>
        <end position="87"/>
    </location>
</feature>
<dbReference type="InterPro" id="IPR045319">
    <property type="entry name" value="KAT/AKT"/>
</dbReference>
<evidence type="ECO:0000256" key="5">
    <source>
        <dbReference type="ARBA" id="ARBA00022692"/>
    </source>
</evidence>
<comment type="caution">
    <text evidence="14">Lacks conserved residue(s) required for the propagation of feature annotation.</text>
</comment>
<comment type="domain">
    <text evidence="14">The KHA domain (rich in hydrophobic and acidic residues) present in the C-terminal part is likely to be important for tetramerization.</text>
</comment>
<evidence type="ECO:0000256" key="8">
    <source>
        <dbReference type="ARBA" id="ARBA00022958"/>
    </source>
</evidence>
<evidence type="ECO:0000256" key="10">
    <source>
        <dbReference type="ARBA" id="ARBA00023065"/>
    </source>
</evidence>
<dbReference type="CDD" id="cd00038">
    <property type="entry name" value="CAP_ED"/>
    <property type="match status" value="1"/>
</dbReference>
<evidence type="ECO:0000256" key="2">
    <source>
        <dbReference type="ARBA" id="ARBA00007929"/>
    </source>
</evidence>
<dbReference type="Gene3D" id="1.10.287.70">
    <property type="match status" value="1"/>
</dbReference>
<feature type="domain" description="KHA" evidence="17">
    <location>
        <begin position="805"/>
        <end position="878"/>
    </location>
</feature>
<feature type="transmembrane region" description="Helical" evidence="14">
    <location>
        <begin position="99"/>
        <end position="117"/>
    </location>
</feature>
<dbReference type="InterPro" id="IPR014710">
    <property type="entry name" value="RmlC-like_jellyroll"/>
</dbReference>
<keyword evidence="13" id="KW-0040">ANK repeat</keyword>
<evidence type="ECO:0000256" key="6">
    <source>
        <dbReference type="ARBA" id="ARBA00022826"/>
    </source>
</evidence>
<keyword evidence="6 14" id="KW-0631">Potassium channel</keyword>